<evidence type="ECO:0000256" key="1">
    <source>
        <dbReference type="SAM" id="SignalP"/>
    </source>
</evidence>
<dbReference type="EMBL" id="UFXS01000001">
    <property type="protein sequence ID" value="STD52840.1"/>
    <property type="molecule type" value="Genomic_DNA"/>
</dbReference>
<dbReference type="STRING" id="343874.GCA_000805695_02956"/>
<organism evidence="2 3">
    <name type="scientific">Empedobacter falsenii</name>
    <dbReference type="NCBI Taxonomy" id="343874"/>
    <lineage>
        <taxon>Bacteria</taxon>
        <taxon>Pseudomonadati</taxon>
        <taxon>Bacteroidota</taxon>
        <taxon>Flavobacteriia</taxon>
        <taxon>Flavobacteriales</taxon>
        <taxon>Weeksellaceae</taxon>
        <taxon>Empedobacter</taxon>
    </lineage>
</organism>
<evidence type="ECO:0008006" key="4">
    <source>
        <dbReference type="Google" id="ProtNLM"/>
    </source>
</evidence>
<accession>A0A376FZP2</accession>
<dbReference type="AlphaFoldDB" id="A0A376FZP2"/>
<protein>
    <recommendedName>
        <fullName evidence="4">DUF3575 domain-containing protein</fullName>
    </recommendedName>
</protein>
<evidence type="ECO:0000313" key="3">
    <source>
        <dbReference type="Proteomes" id="UP000254737"/>
    </source>
</evidence>
<dbReference type="Proteomes" id="UP000254737">
    <property type="component" value="Unassembled WGS sequence"/>
</dbReference>
<name>A0A376FZP2_9FLAO</name>
<evidence type="ECO:0000313" key="2">
    <source>
        <dbReference type="EMBL" id="STD52840.1"/>
    </source>
</evidence>
<feature type="signal peptide" evidence="1">
    <location>
        <begin position="1"/>
        <end position="16"/>
    </location>
</feature>
<sequence>MKKLLFTLLLSTSLFAQEKATDLFNANVSFIGIGIQYEKALSENFTAVGSLDYLGGFKYSYSDFYGSDFEYILTTNIALEGRYYYNFDRRIDKGKNTKNNSGNYIAVKGTYTPDWLTISNSDNLGVNPQGSITFNYGFKRSFAQNFFYEFYTGLGLSLYQETYTNYDFDNYTTSEVKSTNTGVALDLGFRVGYNF</sequence>
<dbReference type="RefSeq" id="WP_114997834.1">
    <property type="nucleotide sequence ID" value="NZ_UFXS01000001.1"/>
</dbReference>
<gene>
    <name evidence="2" type="ORF">NCTC13456_00046</name>
</gene>
<keyword evidence="1" id="KW-0732">Signal</keyword>
<proteinExistence type="predicted"/>
<feature type="chain" id="PRO_5016903904" description="DUF3575 domain-containing protein" evidence="1">
    <location>
        <begin position="17"/>
        <end position="195"/>
    </location>
</feature>
<reference evidence="2 3" key="1">
    <citation type="submission" date="2018-06" db="EMBL/GenBank/DDBJ databases">
        <authorList>
            <consortium name="Pathogen Informatics"/>
            <person name="Doyle S."/>
        </authorList>
    </citation>
    <scope>NUCLEOTIDE SEQUENCE [LARGE SCALE GENOMIC DNA]</scope>
    <source>
        <strain evidence="2 3">NCTC13456</strain>
    </source>
</reference>